<feature type="transmembrane region" description="Helical" evidence="1">
    <location>
        <begin position="244"/>
        <end position="266"/>
    </location>
</feature>
<comment type="caution">
    <text evidence="2">The sequence shown here is derived from an EMBL/GenBank/DDBJ whole genome shotgun (WGS) entry which is preliminary data.</text>
</comment>
<keyword evidence="1" id="KW-0812">Transmembrane</keyword>
<dbReference type="PANTHER" id="PTHR43471">
    <property type="entry name" value="ABC TRANSPORTER PERMEASE"/>
    <property type="match status" value="1"/>
</dbReference>
<reference evidence="3" key="1">
    <citation type="journal article" date="2019" name="Int. J. Syst. Evol. Microbiol.">
        <title>The Global Catalogue of Microorganisms (GCM) 10K type strain sequencing project: providing services to taxonomists for standard genome sequencing and annotation.</title>
        <authorList>
            <consortium name="The Broad Institute Genomics Platform"/>
            <consortium name="The Broad Institute Genome Sequencing Center for Infectious Disease"/>
            <person name="Wu L."/>
            <person name="Ma J."/>
        </authorList>
    </citation>
    <scope>NUCLEOTIDE SEQUENCE [LARGE SCALE GENOMIC DNA]</scope>
    <source>
        <strain evidence="3">CGMCC 1.16033</strain>
    </source>
</reference>
<proteinExistence type="predicted"/>
<feature type="transmembrane region" description="Helical" evidence="1">
    <location>
        <begin position="25"/>
        <end position="47"/>
    </location>
</feature>
<accession>A0ABQ1SZL8</accession>
<evidence type="ECO:0000313" key="2">
    <source>
        <dbReference type="EMBL" id="GGE70748.1"/>
    </source>
</evidence>
<dbReference type="EMBL" id="BMKO01000002">
    <property type="protein sequence ID" value="GGE70748.1"/>
    <property type="molecule type" value="Genomic_DNA"/>
</dbReference>
<keyword evidence="3" id="KW-1185">Reference proteome</keyword>
<feature type="transmembrane region" description="Helical" evidence="1">
    <location>
        <begin position="110"/>
        <end position="134"/>
    </location>
</feature>
<dbReference type="Proteomes" id="UP000606498">
    <property type="component" value="Unassembled WGS sequence"/>
</dbReference>
<keyword evidence="1" id="KW-0472">Membrane</keyword>
<feature type="transmembrane region" description="Helical" evidence="1">
    <location>
        <begin position="146"/>
        <end position="168"/>
    </location>
</feature>
<feature type="transmembrane region" description="Helical" evidence="1">
    <location>
        <begin position="59"/>
        <end position="78"/>
    </location>
</feature>
<keyword evidence="1" id="KW-1133">Transmembrane helix</keyword>
<name>A0ABQ1SZL8_9GAMM</name>
<protein>
    <submittedName>
        <fullName evidence="2">Membrane protein NosY</fullName>
    </submittedName>
</protein>
<dbReference type="Pfam" id="PF12679">
    <property type="entry name" value="ABC2_membrane_2"/>
    <property type="match status" value="1"/>
</dbReference>
<sequence>MQVQSNNPVWVVTVKEFKDCVRSRWLLTACCLFALLATAVIFGSGAIGGEFRWQPLPQLVNSLLTLTVFLMPLLALLLSYDAFVGEDEAGTLLLMLTYPMLRGQWLTGKLLGQGGALLVALLIGFGLPLCLLAILEPAYRTLELPATLTILVTSAWLLGLVFILLGYWVSLWARQKAQALAILMLFWLVLVLLYDLALLVIAVVAVDSLGQESLQWLMLLNPATVFRLLNQSFLGMATAGVPQWPWLLGILLAWLLLLYLGCRFCFNKRQL</sequence>
<organism evidence="2 3">
    <name type="scientific">Shewanella carassii</name>
    <dbReference type="NCBI Taxonomy" id="1987584"/>
    <lineage>
        <taxon>Bacteria</taxon>
        <taxon>Pseudomonadati</taxon>
        <taxon>Pseudomonadota</taxon>
        <taxon>Gammaproteobacteria</taxon>
        <taxon>Alteromonadales</taxon>
        <taxon>Shewanellaceae</taxon>
        <taxon>Shewanella</taxon>
    </lineage>
</organism>
<dbReference type="PANTHER" id="PTHR43471:SF1">
    <property type="entry name" value="ABC TRANSPORTER PERMEASE PROTEIN NOSY-RELATED"/>
    <property type="match status" value="1"/>
</dbReference>
<evidence type="ECO:0000256" key="1">
    <source>
        <dbReference type="SAM" id="Phobius"/>
    </source>
</evidence>
<feature type="transmembrane region" description="Helical" evidence="1">
    <location>
        <begin position="180"/>
        <end position="206"/>
    </location>
</feature>
<gene>
    <name evidence="2" type="primary">nosY</name>
    <name evidence="2" type="ORF">GCM10011520_09280</name>
</gene>
<evidence type="ECO:0000313" key="3">
    <source>
        <dbReference type="Proteomes" id="UP000606498"/>
    </source>
</evidence>